<evidence type="ECO:0000259" key="5">
    <source>
        <dbReference type="Pfam" id="PF17853"/>
    </source>
</evidence>
<feature type="domain" description="CdaR GGDEF-like" evidence="5">
    <location>
        <begin position="272"/>
        <end position="414"/>
    </location>
</feature>
<dbReference type="Proteomes" id="UP000465304">
    <property type="component" value="Unassembled WGS sequence"/>
</dbReference>
<evidence type="ECO:0000256" key="1">
    <source>
        <dbReference type="ARBA" id="ARBA00006754"/>
    </source>
</evidence>
<feature type="region of interest" description="Disordered" evidence="2">
    <location>
        <begin position="188"/>
        <end position="208"/>
    </location>
</feature>
<name>A0A7I9ZGP9_9MYCO</name>
<comment type="caution">
    <text evidence="6">The sequence shown here is derived from an EMBL/GenBank/DDBJ whole genome shotgun (WGS) entry which is preliminary data.</text>
</comment>
<accession>A0A7I9ZGP9</accession>
<feature type="domain" description="Purine catabolism PurC-like" evidence="3">
    <location>
        <begin position="7"/>
        <end position="124"/>
    </location>
</feature>
<dbReference type="AlphaFoldDB" id="A0A7I9ZGP9"/>
<dbReference type="PANTHER" id="PTHR33744">
    <property type="entry name" value="CARBOHYDRATE DIACID REGULATOR"/>
    <property type="match status" value="1"/>
</dbReference>
<evidence type="ECO:0000259" key="4">
    <source>
        <dbReference type="Pfam" id="PF13556"/>
    </source>
</evidence>
<sequence>MTLTVGDVIGLPVVQSGAPEVLSARRWDEPLRWVHGSDLADLSALLQGGELVLTTGAALARSPRKYLQRLASAGAIGVVVELGDRLPVLPGNAAPIAEELGLALVVLHRPIRFVEVTEAVHRRIVAEQYEEVAFDRRVHETFTELSMRRASVAGIVDAAARMLDEPVVLEDLSHRALAVSAGAHASTLQDWERRSRRSPGAGGESWATTAVGPRTEEWGRLVVPRSPADSGRATMVLERAAAALALHRMIERDRSGLQQQAQSGLIDDVRQGRITEEREAAARAHALGLRASTHYLPAVVRVERHKRAGDPVARHRRNVALLDAVAHTVNAAGHTGLFALRGDGEVGAVLALKDSKTSAVPKSLTALGEALRREVTRVDAPQNSVLALAVEVNAVTDAIAGLAEAAHIAEVALSMGDPRPYFRAADTRLRGLVTLLRDDRRVQRFAETELRPLLAEDDRVAPSDIAVLREYLAAAGNKVAAAERLHISRPALYKRLARIGDRLGVDLDDGESRTSLHVALLVLDARSRAEATPG</sequence>
<organism evidence="6 7">
    <name type="scientific">Mycolicibacterium hippocampi</name>
    <dbReference type="NCBI Taxonomy" id="659824"/>
    <lineage>
        <taxon>Bacteria</taxon>
        <taxon>Bacillati</taxon>
        <taxon>Actinomycetota</taxon>
        <taxon>Actinomycetes</taxon>
        <taxon>Mycobacteriales</taxon>
        <taxon>Mycobacteriaceae</taxon>
        <taxon>Mycolicibacterium</taxon>
    </lineage>
</organism>
<evidence type="ECO:0000259" key="3">
    <source>
        <dbReference type="Pfam" id="PF07905"/>
    </source>
</evidence>
<dbReference type="Pfam" id="PF07905">
    <property type="entry name" value="PucR"/>
    <property type="match status" value="1"/>
</dbReference>
<dbReference type="Gene3D" id="1.10.10.2840">
    <property type="entry name" value="PucR C-terminal helix-turn-helix domain"/>
    <property type="match status" value="1"/>
</dbReference>
<feature type="domain" description="PucR C-terminal helix-turn-helix" evidence="4">
    <location>
        <begin position="466"/>
        <end position="521"/>
    </location>
</feature>
<comment type="similarity">
    <text evidence="1">Belongs to the CdaR family.</text>
</comment>
<keyword evidence="7" id="KW-1185">Reference proteome</keyword>
<dbReference type="RefSeq" id="WP_163887109.1">
    <property type="nucleotide sequence ID" value="NZ_BLLB01000002.1"/>
</dbReference>
<dbReference type="InterPro" id="IPR041522">
    <property type="entry name" value="CdaR_GGDEF"/>
</dbReference>
<dbReference type="InterPro" id="IPR051448">
    <property type="entry name" value="CdaR-like_regulators"/>
</dbReference>
<evidence type="ECO:0000256" key="2">
    <source>
        <dbReference type="SAM" id="MobiDB-lite"/>
    </source>
</evidence>
<dbReference type="Pfam" id="PF17853">
    <property type="entry name" value="GGDEF_2"/>
    <property type="match status" value="1"/>
</dbReference>
<evidence type="ECO:0000313" key="6">
    <source>
        <dbReference type="EMBL" id="GFH00191.1"/>
    </source>
</evidence>
<proteinExistence type="inferred from homology"/>
<dbReference type="Pfam" id="PF13556">
    <property type="entry name" value="HTH_30"/>
    <property type="match status" value="1"/>
</dbReference>
<dbReference type="InterPro" id="IPR042070">
    <property type="entry name" value="PucR_C-HTH_sf"/>
</dbReference>
<evidence type="ECO:0000313" key="7">
    <source>
        <dbReference type="Proteomes" id="UP000465304"/>
    </source>
</evidence>
<evidence type="ECO:0008006" key="8">
    <source>
        <dbReference type="Google" id="ProtNLM"/>
    </source>
</evidence>
<dbReference type="InterPro" id="IPR025736">
    <property type="entry name" value="PucR_C-HTH_dom"/>
</dbReference>
<protein>
    <recommendedName>
        <fullName evidence="8">Regulatory protein</fullName>
    </recommendedName>
</protein>
<dbReference type="InterPro" id="IPR012914">
    <property type="entry name" value="PucR_dom"/>
</dbReference>
<dbReference type="PANTHER" id="PTHR33744:SF1">
    <property type="entry name" value="DNA-BINDING TRANSCRIPTIONAL ACTIVATOR ADER"/>
    <property type="match status" value="1"/>
</dbReference>
<dbReference type="EMBL" id="BLLB01000002">
    <property type="protein sequence ID" value="GFH00191.1"/>
    <property type="molecule type" value="Genomic_DNA"/>
</dbReference>
<gene>
    <name evidence="6" type="ORF">MHIP_06740</name>
</gene>
<reference evidence="6 7" key="1">
    <citation type="journal article" date="2019" name="Emerg. Microbes Infect.">
        <title>Comprehensive subspecies identification of 175 nontuberculous mycobacteria species based on 7547 genomic profiles.</title>
        <authorList>
            <person name="Matsumoto Y."/>
            <person name="Kinjo T."/>
            <person name="Motooka D."/>
            <person name="Nabeya D."/>
            <person name="Jung N."/>
            <person name="Uechi K."/>
            <person name="Horii T."/>
            <person name="Iida T."/>
            <person name="Fujita J."/>
            <person name="Nakamura S."/>
        </authorList>
    </citation>
    <scope>NUCLEOTIDE SEQUENCE [LARGE SCALE GENOMIC DNA]</scope>
    <source>
        <strain evidence="6 7">JCM 30996</strain>
    </source>
</reference>